<dbReference type="CDD" id="cd00190">
    <property type="entry name" value="Tryp_SPc"/>
    <property type="match status" value="1"/>
</dbReference>
<dbReference type="PANTHER" id="PTHR24276">
    <property type="entry name" value="POLYSERASE-RELATED"/>
    <property type="match status" value="1"/>
</dbReference>
<evidence type="ECO:0000256" key="1">
    <source>
        <dbReference type="ARBA" id="ARBA00007664"/>
    </source>
</evidence>
<dbReference type="InterPro" id="IPR001314">
    <property type="entry name" value="Peptidase_S1A"/>
</dbReference>
<dbReference type="InterPro" id="IPR043504">
    <property type="entry name" value="Peptidase_S1_PA_chymotrypsin"/>
</dbReference>
<evidence type="ECO:0000313" key="9">
    <source>
        <dbReference type="Proteomes" id="UP000019118"/>
    </source>
</evidence>
<evidence type="ECO:0000313" key="8">
    <source>
        <dbReference type="EnsemblMetazoa" id="XP_019765650.1"/>
    </source>
</evidence>
<comment type="similarity">
    <text evidence="1">Belongs to the peptidase S1 family.</text>
</comment>
<organism evidence="8 9">
    <name type="scientific">Dendroctonus ponderosae</name>
    <name type="common">Mountain pine beetle</name>
    <dbReference type="NCBI Taxonomy" id="77166"/>
    <lineage>
        <taxon>Eukaryota</taxon>
        <taxon>Metazoa</taxon>
        <taxon>Ecdysozoa</taxon>
        <taxon>Arthropoda</taxon>
        <taxon>Hexapoda</taxon>
        <taxon>Insecta</taxon>
        <taxon>Pterygota</taxon>
        <taxon>Neoptera</taxon>
        <taxon>Endopterygota</taxon>
        <taxon>Coleoptera</taxon>
        <taxon>Polyphaga</taxon>
        <taxon>Cucujiformia</taxon>
        <taxon>Curculionidae</taxon>
        <taxon>Scolytinae</taxon>
        <taxon>Dendroctonus</taxon>
    </lineage>
</organism>
<dbReference type="FunFam" id="2.40.10.10:FF:000004">
    <property type="entry name" value="Tryptase gamma 1"/>
    <property type="match status" value="1"/>
</dbReference>
<dbReference type="SUPFAM" id="SSF50494">
    <property type="entry name" value="Trypsin-like serine proteases"/>
    <property type="match status" value="1"/>
</dbReference>
<keyword evidence="9" id="KW-1185">Reference proteome</keyword>
<dbReference type="EnsemblMetazoa" id="XM_019910091.1">
    <property type="protein sequence ID" value="XP_019765650.1"/>
    <property type="gene ID" value="LOC109541273"/>
</dbReference>
<keyword evidence="4" id="KW-0720">Serine protease</keyword>
<sequence>MKYTSILILLLLSSYLVLGQRVDIKDFIGAISEHQEIPVRTALTPSTKVEAPIKRIIGGEIATPHDYPYQVALYIYVQITLYFCAGTLITPEWVLSAAHCINYATQILVVLGSHDLMVEEDSRIIYNTSTYVIHKDWTSRTFQNDVALIRLPENVTLNNFINTIPFTHSKNSYDGETGRCLGWGRTTSEASRTVLRFVDLEVISNDKCISYEDYVPYIVDQHLCTSGIGIVGSCNEDSGGPLVVNGTQIAIVSFGVVNCSAGIPSVYVRLSYFADWIDEAMENFTRSDDYSNANPSREWSIYALLAAVLSTRL</sequence>
<feature type="signal peptide" evidence="6">
    <location>
        <begin position="1"/>
        <end position="19"/>
    </location>
</feature>
<dbReference type="PROSITE" id="PS00134">
    <property type="entry name" value="TRYPSIN_HIS"/>
    <property type="match status" value="1"/>
</dbReference>
<keyword evidence="2" id="KW-0645">Protease</keyword>
<feature type="chain" id="PRO_5043781438" description="Peptidase S1 domain-containing protein" evidence="6">
    <location>
        <begin position="20"/>
        <end position="313"/>
    </location>
</feature>
<dbReference type="GO" id="GO:0004252">
    <property type="term" value="F:serine-type endopeptidase activity"/>
    <property type="evidence" value="ECO:0007669"/>
    <property type="project" value="InterPro"/>
</dbReference>
<dbReference type="Gene3D" id="2.40.10.10">
    <property type="entry name" value="Trypsin-like serine proteases"/>
    <property type="match status" value="2"/>
</dbReference>
<feature type="domain" description="Peptidase S1" evidence="7">
    <location>
        <begin position="56"/>
        <end position="282"/>
    </location>
</feature>
<reference evidence="9" key="1">
    <citation type="journal article" date="2013" name="Genome Biol.">
        <title>Draft genome of the mountain pine beetle, Dendroctonus ponderosae Hopkins, a major forest pest.</title>
        <authorList>
            <person name="Keeling C.I."/>
            <person name="Yuen M.M."/>
            <person name="Liao N.Y."/>
            <person name="Docking T.R."/>
            <person name="Chan S.K."/>
            <person name="Taylor G.A."/>
            <person name="Palmquist D.L."/>
            <person name="Jackman S.D."/>
            <person name="Nguyen A."/>
            <person name="Li M."/>
            <person name="Henderson H."/>
            <person name="Janes J.K."/>
            <person name="Zhao Y."/>
            <person name="Pandoh P."/>
            <person name="Moore R."/>
            <person name="Sperling F.A."/>
            <person name="Huber D.P."/>
            <person name="Birol I."/>
            <person name="Jones S.J."/>
            <person name="Bohlmann J."/>
        </authorList>
    </citation>
    <scope>NUCLEOTIDE SEQUENCE</scope>
</reference>
<evidence type="ECO:0000256" key="4">
    <source>
        <dbReference type="ARBA" id="ARBA00022825"/>
    </source>
</evidence>
<protein>
    <recommendedName>
        <fullName evidence="7">Peptidase S1 domain-containing protein</fullName>
    </recommendedName>
</protein>
<dbReference type="AlphaFoldDB" id="A0AAR5PXC8"/>
<dbReference type="PRINTS" id="PR00722">
    <property type="entry name" value="CHYMOTRYPSIN"/>
</dbReference>
<dbReference type="InterPro" id="IPR009003">
    <property type="entry name" value="Peptidase_S1_PA"/>
</dbReference>
<keyword evidence="5" id="KW-1015">Disulfide bond</keyword>
<keyword evidence="3" id="KW-0378">Hydrolase</keyword>
<dbReference type="PROSITE" id="PS50240">
    <property type="entry name" value="TRYPSIN_DOM"/>
    <property type="match status" value="1"/>
</dbReference>
<dbReference type="Proteomes" id="UP000019118">
    <property type="component" value="Unassembled WGS sequence"/>
</dbReference>
<dbReference type="SMART" id="SM00020">
    <property type="entry name" value="Tryp_SPc"/>
    <property type="match status" value="1"/>
</dbReference>
<dbReference type="GO" id="GO:0006508">
    <property type="term" value="P:proteolysis"/>
    <property type="evidence" value="ECO:0007669"/>
    <property type="project" value="UniProtKB-KW"/>
</dbReference>
<evidence type="ECO:0000256" key="2">
    <source>
        <dbReference type="ARBA" id="ARBA00022670"/>
    </source>
</evidence>
<dbReference type="InterPro" id="IPR001254">
    <property type="entry name" value="Trypsin_dom"/>
</dbReference>
<name>A0AAR5PXC8_DENPD</name>
<evidence type="ECO:0000256" key="6">
    <source>
        <dbReference type="SAM" id="SignalP"/>
    </source>
</evidence>
<accession>A0AAR5PXC8</accession>
<evidence type="ECO:0000256" key="5">
    <source>
        <dbReference type="ARBA" id="ARBA00023157"/>
    </source>
</evidence>
<evidence type="ECO:0000256" key="3">
    <source>
        <dbReference type="ARBA" id="ARBA00022801"/>
    </source>
</evidence>
<keyword evidence="6" id="KW-0732">Signal</keyword>
<proteinExistence type="inferred from homology"/>
<evidence type="ECO:0000259" key="7">
    <source>
        <dbReference type="PROSITE" id="PS50240"/>
    </source>
</evidence>
<dbReference type="Pfam" id="PF00089">
    <property type="entry name" value="Trypsin"/>
    <property type="match status" value="1"/>
</dbReference>
<dbReference type="InterPro" id="IPR018114">
    <property type="entry name" value="TRYPSIN_HIS"/>
</dbReference>
<dbReference type="InterPro" id="IPR050430">
    <property type="entry name" value="Peptidase_S1"/>
</dbReference>
<reference evidence="8" key="2">
    <citation type="submission" date="2024-08" db="UniProtKB">
        <authorList>
            <consortium name="EnsemblMetazoa"/>
        </authorList>
    </citation>
    <scope>IDENTIFICATION</scope>
</reference>
<dbReference type="PANTHER" id="PTHR24276:SF91">
    <property type="entry name" value="AT26814P-RELATED"/>
    <property type="match status" value="1"/>
</dbReference>